<dbReference type="EMBL" id="RXIC02000021">
    <property type="protein sequence ID" value="KAB1221126.1"/>
    <property type="molecule type" value="Genomic_DNA"/>
</dbReference>
<dbReference type="Gene3D" id="3.80.10.10">
    <property type="entry name" value="Ribonuclease Inhibitor"/>
    <property type="match status" value="1"/>
</dbReference>
<accession>A0A6A1W9Z3</accession>
<dbReference type="OrthoDB" id="2018673at2759"/>
<organism evidence="9 10">
    <name type="scientific">Morella rubra</name>
    <name type="common">Chinese bayberry</name>
    <dbReference type="NCBI Taxonomy" id="262757"/>
    <lineage>
        <taxon>Eukaryota</taxon>
        <taxon>Viridiplantae</taxon>
        <taxon>Streptophyta</taxon>
        <taxon>Embryophyta</taxon>
        <taxon>Tracheophyta</taxon>
        <taxon>Spermatophyta</taxon>
        <taxon>Magnoliopsida</taxon>
        <taxon>eudicotyledons</taxon>
        <taxon>Gunneridae</taxon>
        <taxon>Pentapetalae</taxon>
        <taxon>rosids</taxon>
        <taxon>fabids</taxon>
        <taxon>Fagales</taxon>
        <taxon>Myricaceae</taxon>
        <taxon>Morella</taxon>
    </lineage>
</organism>
<proteinExistence type="predicted"/>
<dbReference type="Gene3D" id="2.60.120.430">
    <property type="entry name" value="Galactose-binding lectin"/>
    <property type="match status" value="2"/>
</dbReference>
<keyword evidence="6" id="KW-1133">Transmembrane helix</keyword>
<evidence type="ECO:0000256" key="6">
    <source>
        <dbReference type="ARBA" id="ARBA00022989"/>
    </source>
</evidence>
<evidence type="ECO:0000256" key="2">
    <source>
        <dbReference type="ARBA" id="ARBA00022614"/>
    </source>
</evidence>
<dbReference type="AlphaFoldDB" id="A0A6A1W9Z3"/>
<name>A0A6A1W9Z3_9ROSI</name>
<comment type="subcellular location">
    <subcellularLocation>
        <location evidence="1">Membrane</location>
        <topology evidence="1">Single-pass membrane protein</topology>
    </subcellularLocation>
</comment>
<evidence type="ECO:0000256" key="3">
    <source>
        <dbReference type="ARBA" id="ARBA00022692"/>
    </source>
</evidence>
<dbReference type="PANTHER" id="PTHR45631:SF191">
    <property type="entry name" value="DI-GLUCOSE BINDING PROTEIN WITH LEUCINE-RICH REPEAT DOMAIN-CONTAINING PROTEIN"/>
    <property type="match status" value="1"/>
</dbReference>
<dbReference type="Pfam" id="PF12819">
    <property type="entry name" value="Malectin_like"/>
    <property type="match status" value="1"/>
</dbReference>
<dbReference type="Pfam" id="PF00560">
    <property type="entry name" value="LRR_1"/>
    <property type="match status" value="2"/>
</dbReference>
<dbReference type="Proteomes" id="UP000516437">
    <property type="component" value="Chromosome 3"/>
</dbReference>
<protein>
    <recommendedName>
        <fullName evidence="8">Malectin-like domain-containing protein</fullName>
    </recommendedName>
</protein>
<evidence type="ECO:0000313" key="10">
    <source>
        <dbReference type="Proteomes" id="UP000516437"/>
    </source>
</evidence>
<dbReference type="PANTHER" id="PTHR45631">
    <property type="entry name" value="OS07G0107800 PROTEIN-RELATED"/>
    <property type="match status" value="1"/>
</dbReference>
<keyword evidence="7" id="KW-0472">Membrane</keyword>
<keyword evidence="5" id="KW-0677">Repeat</keyword>
<dbReference type="FunFam" id="2.60.120.430:FF:000010">
    <property type="entry name" value="Di-glucose binding protein with Leucine-rich repeat domain"/>
    <property type="match status" value="1"/>
</dbReference>
<gene>
    <name evidence="9" type="ORF">CJ030_MR3G024371</name>
</gene>
<comment type="caution">
    <text evidence="9">The sequence shown here is derived from an EMBL/GenBank/DDBJ whole genome shotgun (WGS) entry which is preliminary data.</text>
</comment>
<keyword evidence="4" id="KW-0732">Signal</keyword>
<sequence>MKIGVSYYIDCGGPTNVTDPFNTTWLSDRFYSSGATAVVSEPLHFSHPQEKTLRYFPLTSGKKNCYAVPLPDGRYYVRLFTVYDNYDGRSHPPSFDSSVEGTIVYSWHSPWPETLARDGAYSDLYAYVSDGHAEVCFYSIATDPPVIGSLQINQIDPLSYDAATIGRKHILVNYGRLTCGSDQWGPGFTKDTDFFGRFWQSDTEFHSQSSTGLVQAFRTVSTSNAISRTNSPPNYFPAKLYQTAVTIGGDAGLEYELPVDAKLDYLLWFHFAEIDPSVKAAGQRVFDVLVNGKNVNRIDIYKEVGGFAAYTWNYVVKNLSSIVLSVRLVPVVGTPVISGLENYALVPVDLSTLPEQVIAMQALKDSLRVPDRMGWNGDPCAPTSLDAWEGVTCHLNNNETALVISQIDLGRQGLKGDISDQISLLANLVSLNLSSNSLGGTLPSGLGQKSLMRLDLSNNQFTGSIPDSLASSNLLQLLSSNISISTTIHHVNRST</sequence>
<keyword evidence="3" id="KW-0812">Transmembrane</keyword>
<evidence type="ECO:0000256" key="1">
    <source>
        <dbReference type="ARBA" id="ARBA00004167"/>
    </source>
</evidence>
<keyword evidence="10" id="KW-1185">Reference proteome</keyword>
<dbReference type="GO" id="GO:0016020">
    <property type="term" value="C:membrane"/>
    <property type="evidence" value="ECO:0007669"/>
    <property type="project" value="UniProtKB-SubCell"/>
</dbReference>
<dbReference type="SUPFAM" id="SSF52058">
    <property type="entry name" value="L domain-like"/>
    <property type="match status" value="1"/>
</dbReference>
<dbReference type="InterPro" id="IPR032675">
    <property type="entry name" value="LRR_dom_sf"/>
</dbReference>
<evidence type="ECO:0000256" key="4">
    <source>
        <dbReference type="ARBA" id="ARBA00022729"/>
    </source>
</evidence>
<reference evidence="9 10" key="1">
    <citation type="journal article" date="2019" name="Plant Biotechnol. J.">
        <title>The red bayberry genome and genetic basis of sex determination.</title>
        <authorList>
            <person name="Jia H.M."/>
            <person name="Jia H.J."/>
            <person name="Cai Q.L."/>
            <person name="Wang Y."/>
            <person name="Zhao H.B."/>
            <person name="Yang W.F."/>
            <person name="Wang G.Y."/>
            <person name="Li Y.H."/>
            <person name="Zhan D.L."/>
            <person name="Shen Y.T."/>
            <person name="Niu Q.F."/>
            <person name="Chang L."/>
            <person name="Qiu J."/>
            <person name="Zhao L."/>
            <person name="Xie H.B."/>
            <person name="Fu W.Y."/>
            <person name="Jin J."/>
            <person name="Li X.W."/>
            <person name="Jiao Y."/>
            <person name="Zhou C.C."/>
            <person name="Tu T."/>
            <person name="Chai C.Y."/>
            <person name="Gao J.L."/>
            <person name="Fan L.J."/>
            <person name="van de Weg E."/>
            <person name="Wang J.Y."/>
            <person name="Gao Z.S."/>
        </authorList>
    </citation>
    <scope>NUCLEOTIDE SEQUENCE [LARGE SCALE GENOMIC DNA]</scope>
    <source>
        <tissue evidence="9">Leaves</tissue>
    </source>
</reference>
<evidence type="ECO:0000313" key="9">
    <source>
        <dbReference type="EMBL" id="KAB1221126.1"/>
    </source>
</evidence>
<evidence type="ECO:0000256" key="5">
    <source>
        <dbReference type="ARBA" id="ARBA00022737"/>
    </source>
</evidence>
<dbReference type="FunFam" id="3.80.10.10:FF:000129">
    <property type="entry name" value="Leucine-rich repeat receptor-like kinase"/>
    <property type="match status" value="1"/>
</dbReference>
<dbReference type="InterPro" id="IPR001611">
    <property type="entry name" value="Leu-rich_rpt"/>
</dbReference>
<feature type="domain" description="Malectin-like" evidence="8">
    <location>
        <begin position="9"/>
        <end position="344"/>
    </location>
</feature>
<keyword evidence="2" id="KW-0433">Leucine-rich repeat</keyword>
<evidence type="ECO:0000259" key="8">
    <source>
        <dbReference type="Pfam" id="PF12819"/>
    </source>
</evidence>
<evidence type="ECO:0000256" key="7">
    <source>
        <dbReference type="ARBA" id="ARBA00023136"/>
    </source>
</evidence>
<dbReference type="InterPro" id="IPR024788">
    <property type="entry name" value="Malectin-like_Carb-bd_dom"/>
</dbReference>